<sequence length="478" mass="54049">MIEITSSYVDSLASNNAAMKNAQGLVKKRSFVQLNQSEDGTLLFAECKGSGSSNYQCSADFIQPDKPILRCSCPSRQLPCKHALGLLYAYVGGEAFTSAAVPDDITAKREKAEKREEQKLKQAVDGEPKPKKVNKTALKKKIQSQLEGLDVLEKFIQSLVRNGLGTIDKKVIKTMQEHVKQMGNYYLTGAQTELRRLTLLLSEAEDREQVYTDVVEQLAIMHAFIKKGRTYLTNKLADPALALDHESTIEEWLGHAWQLTDLKEYGLMKEQAELVQLAFVSYDDPARQEYVDEGFWLEQDSGEIHRTLQYRPYKAAKLMREEDSFFDATRIPSLYRYPGDANRRVRWEEMAARPLDPHEVARMSIHAQRSYADVIKKVKNQLKNPLSDANPVVLLHVAEVLLSSQDEVVITDEAGQHLVLQDQATAGHRALPLLTHLSASQLEDVSMLVRFEHDMDTGRLTAMPLTILKDAEMIRLLY</sequence>
<keyword evidence="1" id="KW-0862">Zinc</keyword>
<dbReference type="STRING" id="1324314.BVG16_05155"/>
<gene>
    <name evidence="4" type="ORF">BVG16_05155</name>
</gene>
<keyword evidence="5" id="KW-1185">Reference proteome</keyword>
<dbReference type="Pfam" id="PF04434">
    <property type="entry name" value="SWIM"/>
    <property type="match status" value="1"/>
</dbReference>
<dbReference type="OrthoDB" id="9816340at2"/>
<dbReference type="InterPro" id="IPR007527">
    <property type="entry name" value="Znf_SWIM"/>
</dbReference>
<keyword evidence="1" id="KW-0479">Metal-binding</keyword>
<evidence type="ECO:0000256" key="1">
    <source>
        <dbReference type="PROSITE-ProRule" id="PRU00325"/>
    </source>
</evidence>
<feature type="domain" description="SWIM-type" evidence="3">
    <location>
        <begin position="55"/>
        <end position="91"/>
    </location>
</feature>
<dbReference type="RefSeq" id="WP_078497483.1">
    <property type="nucleotide sequence ID" value="NZ_MSZX01000002.1"/>
</dbReference>
<protein>
    <recommendedName>
        <fullName evidence="3">SWIM-type domain-containing protein</fullName>
    </recommendedName>
</protein>
<proteinExistence type="predicted"/>
<dbReference type="GO" id="GO:0008270">
    <property type="term" value="F:zinc ion binding"/>
    <property type="evidence" value="ECO:0007669"/>
    <property type="project" value="UniProtKB-KW"/>
</dbReference>
<name>A0A1T2XJY3_9BACL</name>
<organism evidence="4 5">
    <name type="scientific">Paenibacillus selenitireducens</name>
    <dbReference type="NCBI Taxonomy" id="1324314"/>
    <lineage>
        <taxon>Bacteria</taxon>
        <taxon>Bacillati</taxon>
        <taxon>Bacillota</taxon>
        <taxon>Bacilli</taxon>
        <taxon>Bacillales</taxon>
        <taxon>Paenibacillaceae</taxon>
        <taxon>Paenibacillus</taxon>
    </lineage>
</organism>
<accession>A0A1T2XJY3</accession>
<evidence type="ECO:0000313" key="5">
    <source>
        <dbReference type="Proteomes" id="UP000190188"/>
    </source>
</evidence>
<evidence type="ECO:0000313" key="4">
    <source>
        <dbReference type="EMBL" id="OPA80135.1"/>
    </source>
</evidence>
<evidence type="ECO:0000256" key="2">
    <source>
        <dbReference type="SAM" id="MobiDB-lite"/>
    </source>
</evidence>
<dbReference type="PROSITE" id="PS50966">
    <property type="entry name" value="ZF_SWIM"/>
    <property type="match status" value="1"/>
</dbReference>
<dbReference type="EMBL" id="MSZX01000002">
    <property type="protein sequence ID" value="OPA80135.1"/>
    <property type="molecule type" value="Genomic_DNA"/>
</dbReference>
<evidence type="ECO:0000259" key="3">
    <source>
        <dbReference type="PROSITE" id="PS50966"/>
    </source>
</evidence>
<dbReference type="AlphaFoldDB" id="A0A1T2XJY3"/>
<reference evidence="4 5" key="1">
    <citation type="submission" date="2017-01" db="EMBL/GenBank/DDBJ databases">
        <title>Genome analysis of Paenibacillus selenitrireducens ES3-24.</title>
        <authorList>
            <person name="Xu D."/>
            <person name="Yao R."/>
            <person name="Zheng S."/>
        </authorList>
    </citation>
    <scope>NUCLEOTIDE SEQUENCE [LARGE SCALE GENOMIC DNA]</scope>
    <source>
        <strain evidence="4 5">ES3-24</strain>
    </source>
</reference>
<dbReference type="Proteomes" id="UP000190188">
    <property type="component" value="Unassembled WGS sequence"/>
</dbReference>
<keyword evidence="1" id="KW-0863">Zinc-finger</keyword>
<feature type="compositionally biased region" description="Basic and acidic residues" evidence="2">
    <location>
        <begin position="113"/>
        <end position="130"/>
    </location>
</feature>
<comment type="caution">
    <text evidence="4">The sequence shown here is derived from an EMBL/GenBank/DDBJ whole genome shotgun (WGS) entry which is preliminary data.</text>
</comment>
<feature type="region of interest" description="Disordered" evidence="2">
    <location>
        <begin position="113"/>
        <end position="136"/>
    </location>
</feature>